<dbReference type="EMBL" id="JAFIQS020000002">
    <property type="protein sequence ID" value="KAH9484799.1"/>
    <property type="molecule type" value="Genomic_DNA"/>
</dbReference>
<evidence type="ECO:0000313" key="2">
    <source>
        <dbReference type="Proteomes" id="UP000664032"/>
    </source>
</evidence>
<organism evidence="1 2">
    <name type="scientific">Psilocybe cubensis</name>
    <name type="common">Psychedelic mushroom</name>
    <name type="synonym">Stropharia cubensis</name>
    <dbReference type="NCBI Taxonomy" id="181762"/>
    <lineage>
        <taxon>Eukaryota</taxon>
        <taxon>Fungi</taxon>
        <taxon>Dikarya</taxon>
        <taxon>Basidiomycota</taxon>
        <taxon>Agaricomycotina</taxon>
        <taxon>Agaricomycetes</taxon>
        <taxon>Agaricomycetidae</taxon>
        <taxon>Agaricales</taxon>
        <taxon>Agaricineae</taxon>
        <taxon>Strophariaceae</taxon>
        <taxon>Psilocybe</taxon>
    </lineage>
</organism>
<evidence type="ECO:0000313" key="1">
    <source>
        <dbReference type="EMBL" id="KAH9484799.1"/>
    </source>
</evidence>
<dbReference type="Proteomes" id="UP000664032">
    <property type="component" value="Unassembled WGS sequence"/>
</dbReference>
<name>A0ACB8HAU5_PSICU</name>
<reference evidence="1" key="1">
    <citation type="submission" date="2021-10" db="EMBL/GenBank/DDBJ databases">
        <title>Psilocybe cubensis genome.</title>
        <authorList>
            <person name="Mckernan K.J."/>
            <person name="Crawford S."/>
            <person name="Trippe A."/>
            <person name="Kane L.T."/>
            <person name="Mclaughlin S."/>
        </authorList>
    </citation>
    <scope>NUCLEOTIDE SEQUENCE</scope>
    <source>
        <strain evidence="1">MGC-MH-2018</strain>
    </source>
</reference>
<sequence length="516" mass="59241">MTKKKLALGFRPIDPKKSLATKPISKFSSYHIKDEYGQFNQEQEHQRPSAYISKYITVASKTTSLTYESEDVPYYSRNTGKPLYTLNDDVTNLIMEIAMDDYSHLPPGYRKPGNIYLSSICAKWRRTIHGIPLFWTKVSVPLSPKTFNTMECLLRDWLLRSGTILPLDIHIYSKDRVQLKLPITFYDLLLQSSDRLASFYCDEFIQLWPSNIHVSSQLYFSHAKSLQKLSLSPGTSIDLLGIYWANIHEFEWGVFTVNEVMEDIHLLTHLRTLRIRLISKGIFRSTDVHAKKPDIDLQWLTCLQITGDSSSLAIILASITTPALISLAIELDSPGDSTWCIALVNLENRAKGIKTLREFTLSNANITEFELIVILMPLTSLITFNLQRPDFIVSDLLIKALAPLGCSFTTYLLQNLQNFTCTDALIAFNPTDVVDMMYRRHDWKTTKNHLQFPDIASPIPITDIQPITKFITTFINRDCGTNNDFNKYRSRYNIRTHIQQLKEKGMTMDIRKESKT</sequence>
<accession>A0ACB8HAU5</accession>
<proteinExistence type="predicted"/>
<gene>
    <name evidence="1" type="ORF">JR316_0001701</name>
</gene>
<protein>
    <submittedName>
        <fullName evidence="1">Uncharacterized protein</fullName>
    </submittedName>
</protein>
<keyword evidence="2" id="KW-1185">Reference proteome</keyword>
<comment type="caution">
    <text evidence="1">The sequence shown here is derived from an EMBL/GenBank/DDBJ whole genome shotgun (WGS) entry which is preliminary data.</text>
</comment>